<keyword evidence="9" id="KW-0460">Magnesium</keyword>
<keyword evidence="6" id="KW-0479">Metal-binding</keyword>
<dbReference type="GO" id="GO:0016740">
    <property type="term" value="F:transferase activity"/>
    <property type="evidence" value="ECO:0007669"/>
    <property type="project" value="UniProtKB-KW"/>
</dbReference>
<evidence type="ECO:0000256" key="5">
    <source>
        <dbReference type="ARBA" id="ARBA00022694"/>
    </source>
</evidence>
<evidence type="ECO:0000256" key="8">
    <source>
        <dbReference type="ARBA" id="ARBA00022840"/>
    </source>
</evidence>
<accession>A0A1G2R7E9</accession>
<comment type="similarity">
    <text evidence="2">Belongs to the TsaE family.</text>
</comment>
<dbReference type="Proteomes" id="UP000179258">
    <property type="component" value="Unassembled WGS sequence"/>
</dbReference>
<organism evidence="11 12">
    <name type="scientific">Candidatus Wildermuthbacteria bacterium RIFCSPHIGHO2_02_FULL_47_17</name>
    <dbReference type="NCBI Taxonomy" id="1802452"/>
    <lineage>
        <taxon>Bacteria</taxon>
        <taxon>Candidatus Wildermuthiibacteriota</taxon>
    </lineage>
</organism>
<gene>
    <name evidence="11" type="ORF">A3D59_03975</name>
</gene>
<dbReference type="PANTHER" id="PTHR33540">
    <property type="entry name" value="TRNA THREONYLCARBAMOYLADENOSINE BIOSYNTHESIS PROTEIN TSAE"/>
    <property type="match status" value="1"/>
</dbReference>
<dbReference type="EMBL" id="MHTX01000019">
    <property type="protein sequence ID" value="OHA68289.1"/>
    <property type="molecule type" value="Genomic_DNA"/>
</dbReference>
<dbReference type="GO" id="GO:0005737">
    <property type="term" value="C:cytoplasm"/>
    <property type="evidence" value="ECO:0007669"/>
    <property type="project" value="UniProtKB-SubCell"/>
</dbReference>
<keyword evidence="4" id="KW-0963">Cytoplasm</keyword>
<dbReference type="PANTHER" id="PTHR33540:SF2">
    <property type="entry name" value="TRNA THREONYLCARBAMOYLADENOSINE BIOSYNTHESIS PROTEIN TSAE"/>
    <property type="match status" value="1"/>
</dbReference>
<evidence type="ECO:0000256" key="9">
    <source>
        <dbReference type="ARBA" id="ARBA00022842"/>
    </source>
</evidence>
<sequence>MSAKTIISSSPRMTRKSGADFAKYLINNPLGDKALVVALIGDLGSGKTTLLQGFARGLGVKEKILSPTFIIFRKLEIKGLYFRFLYHFDCYRIGAPKDLLALGWKEIVKNPQNIIVVEWADRVSKIIPKNAVRVELRRKGECSREIKLKQQKTARSVI</sequence>
<dbReference type="Gene3D" id="3.40.50.300">
    <property type="entry name" value="P-loop containing nucleotide triphosphate hydrolases"/>
    <property type="match status" value="1"/>
</dbReference>
<dbReference type="GO" id="GO:0002949">
    <property type="term" value="P:tRNA threonylcarbamoyladenosine modification"/>
    <property type="evidence" value="ECO:0007669"/>
    <property type="project" value="InterPro"/>
</dbReference>
<dbReference type="GO" id="GO:0046872">
    <property type="term" value="F:metal ion binding"/>
    <property type="evidence" value="ECO:0007669"/>
    <property type="project" value="UniProtKB-KW"/>
</dbReference>
<evidence type="ECO:0000256" key="7">
    <source>
        <dbReference type="ARBA" id="ARBA00022741"/>
    </source>
</evidence>
<name>A0A1G2R7E9_9BACT</name>
<evidence type="ECO:0000256" key="3">
    <source>
        <dbReference type="ARBA" id="ARBA00019010"/>
    </source>
</evidence>
<dbReference type="GO" id="GO:0005524">
    <property type="term" value="F:ATP binding"/>
    <property type="evidence" value="ECO:0007669"/>
    <property type="project" value="UniProtKB-KW"/>
</dbReference>
<dbReference type="Pfam" id="PF02367">
    <property type="entry name" value="TsaE"/>
    <property type="match status" value="1"/>
</dbReference>
<evidence type="ECO:0000313" key="12">
    <source>
        <dbReference type="Proteomes" id="UP000179258"/>
    </source>
</evidence>
<dbReference type="SUPFAM" id="SSF52540">
    <property type="entry name" value="P-loop containing nucleoside triphosphate hydrolases"/>
    <property type="match status" value="1"/>
</dbReference>
<proteinExistence type="inferred from homology"/>
<evidence type="ECO:0000256" key="1">
    <source>
        <dbReference type="ARBA" id="ARBA00004496"/>
    </source>
</evidence>
<reference evidence="11 12" key="1">
    <citation type="journal article" date="2016" name="Nat. Commun.">
        <title>Thousands of microbial genomes shed light on interconnected biogeochemical processes in an aquifer system.</title>
        <authorList>
            <person name="Anantharaman K."/>
            <person name="Brown C.T."/>
            <person name="Hug L.A."/>
            <person name="Sharon I."/>
            <person name="Castelle C.J."/>
            <person name="Probst A.J."/>
            <person name="Thomas B.C."/>
            <person name="Singh A."/>
            <person name="Wilkins M.J."/>
            <person name="Karaoz U."/>
            <person name="Brodie E.L."/>
            <person name="Williams K.H."/>
            <person name="Hubbard S.S."/>
            <person name="Banfield J.F."/>
        </authorList>
    </citation>
    <scope>NUCLEOTIDE SEQUENCE [LARGE SCALE GENOMIC DNA]</scope>
</reference>
<dbReference type="InterPro" id="IPR027417">
    <property type="entry name" value="P-loop_NTPase"/>
</dbReference>
<evidence type="ECO:0000256" key="4">
    <source>
        <dbReference type="ARBA" id="ARBA00022490"/>
    </source>
</evidence>
<evidence type="ECO:0000313" key="11">
    <source>
        <dbReference type="EMBL" id="OHA68289.1"/>
    </source>
</evidence>
<keyword evidence="8" id="KW-0067">ATP-binding</keyword>
<protein>
    <recommendedName>
        <fullName evidence="3">tRNA threonylcarbamoyladenosine biosynthesis protein TsaE</fullName>
    </recommendedName>
    <alternativeName>
        <fullName evidence="10">t(6)A37 threonylcarbamoyladenosine biosynthesis protein TsaE</fullName>
    </alternativeName>
</protein>
<keyword evidence="11" id="KW-0808">Transferase</keyword>
<dbReference type="InterPro" id="IPR003442">
    <property type="entry name" value="T6A_TsaE"/>
</dbReference>
<dbReference type="NCBIfam" id="TIGR00150">
    <property type="entry name" value="T6A_YjeE"/>
    <property type="match status" value="1"/>
</dbReference>
<comment type="subcellular location">
    <subcellularLocation>
        <location evidence="1">Cytoplasm</location>
    </subcellularLocation>
</comment>
<comment type="caution">
    <text evidence="11">The sequence shown here is derived from an EMBL/GenBank/DDBJ whole genome shotgun (WGS) entry which is preliminary data.</text>
</comment>
<evidence type="ECO:0000256" key="2">
    <source>
        <dbReference type="ARBA" id="ARBA00007599"/>
    </source>
</evidence>
<dbReference type="AlphaFoldDB" id="A0A1G2R7E9"/>
<keyword evidence="7" id="KW-0547">Nucleotide-binding</keyword>
<keyword evidence="5" id="KW-0819">tRNA processing</keyword>
<evidence type="ECO:0000256" key="10">
    <source>
        <dbReference type="ARBA" id="ARBA00032441"/>
    </source>
</evidence>
<evidence type="ECO:0000256" key="6">
    <source>
        <dbReference type="ARBA" id="ARBA00022723"/>
    </source>
</evidence>